<evidence type="ECO:0000313" key="6">
    <source>
        <dbReference type="EMBL" id="KAG2292437.1"/>
    </source>
</evidence>
<evidence type="ECO:0000256" key="2">
    <source>
        <dbReference type="ARBA" id="ARBA00022448"/>
    </source>
</evidence>
<evidence type="ECO:0000259" key="5">
    <source>
        <dbReference type="Pfam" id="PF13874"/>
    </source>
</evidence>
<dbReference type="EMBL" id="JAAMPC010000009">
    <property type="protein sequence ID" value="KAG2292437.1"/>
    <property type="molecule type" value="Genomic_DNA"/>
</dbReference>
<evidence type="ECO:0000256" key="4">
    <source>
        <dbReference type="SAM" id="MobiDB-lite"/>
    </source>
</evidence>
<dbReference type="GO" id="GO:0006607">
    <property type="term" value="P:NLS-bearing protein import into nucleus"/>
    <property type="evidence" value="ECO:0007669"/>
    <property type="project" value="TreeGrafter"/>
</dbReference>
<dbReference type="GO" id="GO:0044613">
    <property type="term" value="C:nuclear pore central transport channel"/>
    <property type="evidence" value="ECO:0007669"/>
    <property type="project" value="TreeGrafter"/>
</dbReference>
<comment type="caution">
    <text evidence="6">The sequence shown here is derived from an EMBL/GenBank/DDBJ whole genome shotgun (WGS) entry which is preliminary data.</text>
</comment>
<feature type="compositionally biased region" description="Low complexity" evidence="4">
    <location>
        <begin position="12"/>
        <end position="36"/>
    </location>
</feature>
<evidence type="ECO:0000256" key="1">
    <source>
        <dbReference type="ARBA" id="ARBA00004123"/>
    </source>
</evidence>
<keyword evidence="7" id="KW-1185">Reference proteome</keyword>
<gene>
    <name evidence="6" type="ORF">Bca52824_039106</name>
</gene>
<feature type="compositionally biased region" description="Polar residues" evidence="4">
    <location>
        <begin position="99"/>
        <end position="110"/>
    </location>
</feature>
<keyword evidence="2" id="KW-0813">Transport</keyword>
<feature type="region of interest" description="Disordered" evidence="4">
    <location>
        <begin position="1"/>
        <end position="110"/>
    </location>
</feature>
<dbReference type="OrthoDB" id="6162375at2759"/>
<organism evidence="6 7">
    <name type="scientific">Brassica carinata</name>
    <name type="common">Ethiopian mustard</name>
    <name type="synonym">Abyssinian cabbage</name>
    <dbReference type="NCBI Taxonomy" id="52824"/>
    <lineage>
        <taxon>Eukaryota</taxon>
        <taxon>Viridiplantae</taxon>
        <taxon>Streptophyta</taxon>
        <taxon>Embryophyta</taxon>
        <taxon>Tracheophyta</taxon>
        <taxon>Spermatophyta</taxon>
        <taxon>Magnoliopsida</taxon>
        <taxon>eudicotyledons</taxon>
        <taxon>Gunneridae</taxon>
        <taxon>Pentapetalae</taxon>
        <taxon>rosids</taxon>
        <taxon>malvids</taxon>
        <taxon>Brassicales</taxon>
        <taxon>Brassicaceae</taxon>
        <taxon>Brassiceae</taxon>
        <taxon>Brassica</taxon>
    </lineage>
</organism>
<reference evidence="6 7" key="1">
    <citation type="submission" date="2020-02" db="EMBL/GenBank/DDBJ databases">
        <authorList>
            <person name="Ma Q."/>
            <person name="Huang Y."/>
            <person name="Song X."/>
            <person name="Pei D."/>
        </authorList>
    </citation>
    <scope>NUCLEOTIDE SEQUENCE [LARGE SCALE GENOMIC DNA]</scope>
    <source>
        <strain evidence="6">Sxm20200214</strain>
        <tissue evidence="6">Leaf</tissue>
    </source>
</reference>
<feature type="domain" description="Nucleoporin Nup54 alpha-helical" evidence="5">
    <location>
        <begin position="175"/>
        <end position="318"/>
    </location>
</feature>
<dbReference type="Proteomes" id="UP000886595">
    <property type="component" value="Unassembled WGS sequence"/>
</dbReference>
<keyword evidence="3" id="KW-0539">Nucleus</keyword>
<dbReference type="PANTHER" id="PTHR13000:SF0">
    <property type="entry name" value="NUCLEOPORIN P54"/>
    <property type="match status" value="1"/>
</dbReference>
<proteinExistence type="predicted"/>
<sequence length="390" mass="43021">MFGTPSSSPAFGTPSSTPLFGSSSTSAFGTPSSTPAFGTPSSTPAFGTPSSTPAFGTPSTSSFASGGFGNSLFSTPFSSQQPQQQQQQQQQTSPFQQPASTGFGFQSPLNTAQQQTPFQNTQLTTQMAPVAPIPFSLADRDIQAIVEAYKEDPTNPKYAFKHLLFSVTEQQYRVKPAAVSDIMWAEAMSKLEGMDSSERERLWPQLVQGFKDLSQRLKLQDEVLVSDRERIKTTQSNVKMLQRHLQAHTFPSIERLRQKEQNLQRRMLRVMRIVEGLEGKGFRLPLTKGEAELSEKLTGITRQVKGPGAELSRRVQSLQTICRAQANSFSAGSSIYLPGSTKIDEQSLIDMQEVLQQETEAIGRLGNVLKRDMRDMEIMVAEDTEMTEDT</sequence>
<dbReference type="GO" id="GO:0017056">
    <property type="term" value="F:structural constituent of nuclear pore"/>
    <property type="evidence" value="ECO:0007669"/>
    <property type="project" value="TreeGrafter"/>
</dbReference>
<dbReference type="GO" id="GO:0006999">
    <property type="term" value="P:nuclear pore organization"/>
    <property type="evidence" value="ECO:0007669"/>
    <property type="project" value="TreeGrafter"/>
</dbReference>
<protein>
    <recommendedName>
        <fullName evidence="5">Nucleoporin Nup54 alpha-helical domain-containing protein</fullName>
    </recommendedName>
</protein>
<dbReference type="InterPro" id="IPR025712">
    <property type="entry name" value="Nup54_alpha-helical_dom"/>
</dbReference>
<dbReference type="Pfam" id="PF13874">
    <property type="entry name" value="Nup54"/>
    <property type="match status" value="1"/>
</dbReference>
<evidence type="ECO:0000313" key="7">
    <source>
        <dbReference type="Proteomes" id="UP000886595"/>
    </source>
</evidence>
<feature type="compositionally biased region" description="Polar residues" evidence="4">
    <location>
        <begin position="1"/>
        <end position="10"/>
    </location>
</feature>
<dbReference type="GO" id="GO:0036228">
    <property type="term" value="P:protein localization to nuclear inner membrane"/>
    <property type="evidence" value="ECO:0007669"/>
    <property type="project" value="TreeGrafter"/>
</dbReference>
<accession>A0A8X7RQS7</accession>
<name>A0A8X7RQS7_BRACI</name>
<dbReference type="AlphaFoldDB" id="A0A8X7RQS7"/>
<dbReference type="PANTHER" id="PTHR13000">
    <property type="entry name" value="NUCLEOPORIN P54"/>
    <property type="match status" value="1"/>
</dbReference>
<evidence type="ECO:0000256" key="3">
    <source>
        <dbReference type="ARBA" id="ARBA00023242"/>
    </source>
</evidence>
<feature type="compositionally biased region" description="Low complexity" evidence="4">
    <location>
        <begin position="73"/>
        <end position="98"/>
    </location>
</feature>
<comment type="subcellular location">
    <subcellularLocation>
        <location evidence="1">Nucleus</location>
    </subcellularLocation>
</comment>
<dbReference type="InterPro" id="IPR024864">
    <property type="entry name" value="Nup54/Nup57/Nup44"/>
</dbReference>
<feature type="compositionally biased region" description="Polar residues" evidence="4">
    <location>
        <begin position="39"/>
        <end position="64"/>
    </location>
</feature>